<gene>
    <name evidence="1" type="ORF">PN36_22360</name>
</gene>
<evidence type="ECO:0000313" key="2">
    <source>
        <dbReference type="Proteomes" id="UP000030428"/>
    </source>
</evidence>
<evidence type="ECO:0000313" key="1">
    <source>
        <dbReference type="EMBL" id="TGO02596.1"/>
    </source>
</evidence>
<name>A0A4E0RG51_9GAMM</name>
<keyword evidence="2" id="KW-1185">Reference proteome</keyword>
<proteinExistence type="predicted"/>
<reference evidence="1 2" key="1">
    <citation type="journal article" date="2016" name="Front. Microbiol.">
        <title>Single-Cell (Meta-)Genomics of a Dimorphic Candidatus Thiomargarita nelsonii Reveals Genomic Plasticity.</title>
        <authorList>
            <person name="Flood B.E."/>
            <person name="Fliss P."/>
            <person name="Jones D.S."/>
            <person name="Dick G.J."/>
            <person name="Jain S."/>
            <person name="Kaster A.K."/>
            <person name="Winkel M."/>
            <person name="Mussmann M."/>
            <person name="Bailey J."/>
        </authorList>
    </citation>
    <scope>NUCLEOTIDE SEQUENCE [LARGE SCALE GENOMIC DNA]</scope>
    <source>
        <strain evidence="1">Hydrate Ridge</strain>
    </source>
</reference>
<comment type="caution">
    <text evidence="1">The sequence shown here is derived from an EMBL/GenBank/DDBJ whole genome shotgun (WGS) entry which is preliminary data.</text>
</comment>
<dbReference type="Proteomes" id="UP000030428">
    <property type="component" value="Unassembled WGS sequence"/>
</dbReference>
<organism evidence="1 2">
    <name type="scientific">Candidatus Thiomargarita nelsonii</name>
    <dbReference type="NCBI Taxonomy" id="1003181"/>
    <lineage>
        <taxon>Bacteria</taxon>
        <taxon>Pseudomonadati</taxon>
        <taxon>Pseudomonadota</taxon>
        <taxon>Gammaproteobacteria</taxon>
        <taxon>Thiotrichales</taxon>
        <taxon>Thiotrichaceae</taxon>
        <taxon>Thiomargarita</taxon>
    </lineage>
</organism>
<accession>A0A4E0RG51</accession>
<dbReference type="AlphaFoldDB" id="A0A4E0RG51"/>
<protein>
    <submittedName>
        <fullName evidence="1">Uncharacterized protein</fullName>
    </submittedName>
</protein>
<sequence>MVGFALPTLQYLRFEGEKEPVIVQHQISYVQSLSVLAMLQERDKAYKNIKKRGSLFAMGAPIMSVRLGNLTKNDKIYPAPKKNLNYQTQGGRATSGSLDGSSRENLLKRGEIIVNLSIGRRLCCMVFKARHRNPIF</sequence>
<dbReference type="EMBL" id="JSZA02000104">
    <property type="protein sequence ID" value="TGO02596.1"/>
    <property type="molecule type" value="Genomic_DNA"/>
</dbReference>